<dbReference type="SUPFAM" id="SSF103473">
    <property type="entry name" value="MFS general substrate transporter"/>
    <property type="match status" value="1"/>
</dbReference>
<comment type="subcellular location">
    <subcellularLocation>
        <location evidence="1">Membrane</location>
        <topology evidence="1">Multi-pass membrane protein</topology>
    </subcellularLocation>
</comment>
<dbReference type="EMBL" id="JBAMIC010000014">
    <property type="protein sequence ID" value="KAK7096589.1"/>
    <property type="molecule type" value="Genomic_DNA"/>
</dbReference>
<dbReference type="Gene3D" id="1.20.1250.20">
    <property type="entry name" value="MFS general substrate transporter like domains"/>
    <property type="match status" value="1"/>
</dbReference>
<keyword evidence="4 6" id="KW-0472">Membrane</keyword>
<dbReference type="Pfam" id="PF07690">
    <property type="entry name" value="MFS_1"/>
    <property type="match status" value="1"/>
</dbReference>
<comment type="caution">
    <text evidence="7">The sequence shown here is derived from an EMBL/GenBank/DDBJ whole genome shotgun (WGS) entry which is preliminary data.</text>
</comment>
<sequence>MSVYHVTQPQHDTTATCPQPHLSDGPAASNRRNMSASCCQPVLSVIRSVTVEPVLFLFMFASSLTFSAFLAVTYDKSCLLLHNATFCDELNNDTFAKGHKHEEDLVQQESSAWIMRGNIAITVPATLCLLLWLGSLGDRVGRRAPLVVPCVAAIVYSVSNIVNAAFLSWSPALMLPGQVVSGLGGSYLAVLMACYTYLTHLSEESGTGMARVGVAEGAVFLSSTVSVVVAGRMVDVLGYVPVFGVALACQVLALGYTVFLLPNIKARERTQSDTGSNSCCLSSARDMWTFFTTARAARVKVHLVLFIVVLDILQLCTTGEGDILLLYLKRSPRSWSYTTYGYFKGSENFTRGAAVLLLLPLFKKKTSVRDTTLILAGLVSKMAALVLLGLAKETWAIFLVVGVACLQGFPSAGLRSLMASLVETEEQGRLFGVVAATESVVTFVSTLVFNGLYPLTLDLYDGLCFQLAAGLVFLCVIVIVCQHIDLTRRDMTLTRNLQIDDVIATSRDHIMSNTNAGSSAACR</sequence>
<feature type="transmembrane region" description="Helical" evidence="6">
    <location>
        <begin position="54"/>
        <end position="74"/>
    </location>
</feature>
<feature type="transmembrane region" description="Helical" evidence="6">
    <location>
        <begin position="430"/>
        <end position="453"/>
    </location>
</feature>
<keyword evidence="3 6" id="KW-1133">Transmembrane helix</keyword>
<dbReference type="GO" id="GO:0016020">
    <property type="term" value="C:membrane"/>
    <property type="evidence" value="ECO:0007669"/>
    <property type="project" value="UniProtKB-SubCell"/>
</dbReference>
<dbReference type="PANTHER" id="PTHR23507:SF1">
    <property type="entry name" value="FI18259P1-RELATED"/>
    <property type="match status" value="1"/>
</dbReference>
<evidence type="ECO:0008006" key="9">
    <source>
        <dbReference type="Google" id="ProtNLM"/>
    </source>
</evidence>
<name>A0AAN9G6K8_9CAEN</name>
<protein>
    <recommendedName>
        <fullName evidence="9">Proton-coupled folate transporter</fullName>
    </recommendedName>
</protein>
<dbReference type="Proteomes" id="UP001374579">
    <property type="component" value="Unassembled WGS sequence"/>
</dbReference>
<dbReference type="GO" id="GO:0022857">
    <property type="term" value="F:transmembrane transporter activity"/>
    <property type="evidence" value="ECO:0007669"/>
    <property type="project" value="InterPro"/>
</dbReference>
<feature type="compositionally biased region" description="Polar residues" evidence="5">
    <location>
        <begin position="1"/>
        <end position="17"/>
    </location>
</feature>
<evidence type="ECO:0000256" key="1">
    <source>
        <dbReference type="ARBA" id="ARBA00004141"/>
    </source>
</evidence>
<keyword evidence="8" id="KW-1185">Reference proteome</keyword>
<proteinExistence type="predicted"/>
<feature type="transmembrane region" description="Helical" evidence="6">
    <location>
        <begin position="113"/>
        <end position="134"/>
    </location>
</feature>
<dbReference type="AlphaFoldDB" id="A0AAN9G6K8"/>
<evidence type="ECO:0000256" key="5">
    <source>
        <dbReference type="SAM" id="MobiDB-lite"/>
    </source>
</evidence>
<evidence type="ECO:0000313" key="7">
    <source>
        <dbReference type="EMBL" id="KAK7096589.1"/>
    </source>
</evidence>
<feature type="transmembrane region" description="Helical" evidence="6">
    <location>
        <begin position="179"/>
        <end position="198"/>
    </location>
</feature>
<feature type="transmembrane region" description="Helical" evidence="6">
    <location>
        <begin position="397"/>
        <end position="418"/>
    </location>
</feature>
<evidence type="ECO:0000256" key="6">
    <source>
        <dbReference type="SAM" id="Phobius"/>
    </source>
</evidence>
<feature type="transmembrane region" description="Helical" evidence="6">
    <location>
        <begin position="459"/>
        <end position="481"/>
    </location>
</feature>
<feature type="transmembrane region" description="Helical" evidence="6">
    <location>
        <begin position="236"/>
        <end position="261"/>
    </location>
</feature>
<evidence type="ECO:0000256" key="2">
    <source>
        <dbReference type="ARBA" id="ARBA00022692"/>
    </source>
</evidence>
<feature type="region of interest" description="Disordered" evidence="5">
    <location>
        <begin position="1"/>
        <end position="31"/>
    </location>
</feature>
<dbReference type="PANTHER" id="PTHR23507">
    <property type="entry name" value="ZGC:174356"/>
    <property type="match status" value="1"/>
</dbReference>
<accession>A0AAN9G6K8</accession>
<dbReference type="InterPro" id="IPR011701">
    <property type="entry name" value="MFS"/>
</dbReference>
<evidence type="ECO:0000256" key="4">
    <source>
        <dbReference type="ARBA" id="ARBA00023136"/>
    </source>
</evidence>
<gene>
    <name evidence="7" type="ORF">V1264_005866</name>
</gene>
<feature type="transmembrane region" description="Helical" evidence="6">
    <location>
        <begin position="146"/>
        <end position="167"/>
    </location>
</feature>
<keyword evidence="2 6" id="KW-0812">Transmembrane</keyword>
<reference evidence="7 8" key="1">
    <citation type="submission" date="2024-02" db="EMBL/GenBank/DDBJ databases">
        <title>Chromosome-scale genome assembly of the rough periwinkle Littorina saxatilis.</title>
        <authorList>
            <person name="De Jode A."/>
            <person name="Faria R."/>
            <person name="Formenti G."/>
            <person name="Sims Y."/>
            <person name="Smith T.P."/>
            <person name="Tracey A."/>
            <person name="Wood J.M.D."/>
            <person name="Zagrodzka Z.B."/>
            <person name="Johannesson K."/>
            <person name="Butlin R.K."/>
            <person name="Leder E.H."/>
        </authorList>
    </citation>
    <scope>NUCLEOTIDE SEQUENCE [LARGE SCALE GENOMIC DNA]</scope>
    <source>
        <strain evidence="7">Snail1</strain>
        <tissue evidence="7">Muscle</tissue>
    </source>
</reference>
<organism evidence="7 8">
    <name type="scientific">Littorina saxatilis</name>
    <dbReference type="NCBI Taxonomy" id="31220"/>
    <lineage>
        <taxon>Eukaryota</taxon>
        <taxon>Metazoa</taxon>
        <taxon>Spiralia</taxon>
        <taxon>Lophotrochozoa</taxon>
        <taxon>Mollusca</taxon>
        <taxon>Gastropoda</taxon>
        <taxon>Caenogastropoda</taxon>
        <taxon>Littorinimorpha</taxon>
        <taxon>Littorinoidea</taxon>
        <taxon>Littorinidae</taxon>
        <taxon>Littorina</taxon>
    </lineage>
</organism>
<feature type="transmembrane region" description="Helical" evidence="6">
    <location>
        <begin position="373"/>
        <end position="391"/>
    </location>
</feature>
<evidence type="ECO:0000313" key="8">
    <source>
        <dbReference type="Proteomes" id="UP001374579"/>
    </source>
</evidence>
<dbReference type="InterPro" id="IPR036259">
    <property type="entry name" value="MFS_trans_sf"/>
</dbReference>
<feature type="transmembrane region" description="Helical" evidence="6">
    <location>
        <begin position="210"/>
        <end position="230"/>
    </location>
</feature>
<evidence type="ECO:0000256" key="3">
    <source>
        <dbReference type="ARBA" id="ARBA00022989"/>
    </source>
</evidence>